<organism evidence="1 2">
    <name type="scientific">Pelobates cultripes</name>
    <name type="common">Western spadefoot toad</name>
    <dbReference type="NCBI Taxonomy" id="61616"/>
    <lineage>
        <taxon>Eukaryota</taxon>
        <taxon>Metazoa</taxon>
        <taxon>Chordata</taxon>
        <taxon>Craniata</taxon>
        <taxon>Vertebrata</taxon>
        <taxon>Euteleostomi</taxon>
        <taxon>Amphibia</taxon>
        <taxon>Batrachia</taxon>
        <taxon>Anura</taxon>
        <taxon>Pelobatoidea</taxon>
        <taxon>Pelobatidae</taxon>
        <taxon>Pelobates</taxon>
    </lineage>
</organism>
<reference evidence="1" key="1">
    <citation type="submission" date="2022-03" db="EMBL/GenBank/DDBJ databases">
        <authorList>
            <person name="Alioto T."/>
            <person name="Alioto T."/>
            <person name="Gomez Garrido J."/>
        </authorList>
    </citation>
    <scope>NUCLEOTIDE SEQUENCE</scope>
</reference>
<dbReference type="Proteomes" id="UP001295444">
    <property type="component" value="Chromosome 03"/>
</dbReference>
<feature type="non-terminal residue" evidence="1">
    <location>
        <position position="1"/>
    </location>
</feature>
<protein>
    <submittedName>
        <fullName evidence="1">Uncharacterized protein</fullName>
    </submittedName>
</protein>
<gene>
    <name evidence="1" type="ORF">PECUL_23A018669</name>
</gene>
<evidence type="ECO:0000313" key="1">
    <source>
        <dbReference type="EMBL" id="CAH2277926.1"/>
    </source>
</evidence>
<dbReference type="AlphaFoldDB" id="A0AAD1W2I3"/>
<accession>A0AAD1W2I3</accession>
<keyword evidence="2" id="KW-1185">Reference proteome</keyword>
<dbReference type="EMBL" id="OW240914">
    <property type="protein sequence ID" value="CAH2277926.1"/>
    <property type="molecule type" value="Genomic_DNA"/>
</dbReference>
<proteinExistence type="predicted"/>
<evidence type="ECO:0000313" key="2">
    <source>
        <dbReference type="Proteomes" id="UP001295444"/>
    </source>
</evidence>
<sequence>KRKAPKLCPLTYLPPIMNLVYKNALNLYHFGENLKATERLKKVDEPTSVEQASDVLLEVTKSSLLAMEAMFANFWARLEERSAASACRPQESGRQKTHGPLRVKLSTMLQSLSSCKPLGQGLNEG</sequence>
<name>A0AAD1W2I3_PELCU</name>